<dbReference type="RefSeq" id="WP_262842716.1">
    <property type="nucleotide sequence ID" value="NZ_JANZYP010000013.1"/>
</dbReference>
<evidence type="ECO:0000313" key="3">
    <source>
        <dbReference type="Proteomes" id="UP001595891"/>
    </source>
</evidence>
<evidence type="ECO:0000313" key="2">
    <source>
        <dbReference type="EMBL" id="MFC4584704.1"/>
    </source>
</evidence>
<feature type="domain" description="Outer membrane channel protein CpnT-like N-terminal" evidence="1">
    <location>
        <begin position="39"/>
        <end position="162"/>
    </location>
</feature>
<gene>
    <name evidence="2" type="ORF">ACFO8L_01370</name>
</gene>
<dbReference type="Pfam" id="PF25547">
    <property type="entry name" value="WXG100_2"/>
    <property type="match status" value="1"/>
</dbReference>
<sequence length="326" mass="35277">MTPPLAGFTKLVKAHPVGTTMGVGMVTHAAFASAILMVDWPEGDPDKLRQAATIMNDLAGKIDSGLVAANDAAVQVWLKNSGLGIDAFKKMWAGGGGTYGPFVTTPPEGFSGYPPDVAGLCRRIAKACEGYAECVETTRKILIVLAIQSYTNMLFTSMWGWSSAGLSTMVQKKIIEKYFQRLAQSRLKLLGLSVEKLVHSFFYYSIESAAYAGGQQAIRLGVYGASGVRTDDKGRDVFSFGTNGTQFLQGAAANAAYNTVWDAIPVTRFTPKGTRWGDFVRRLSGSATYSVTDNFLQNPDGQPFPTDWQTWTSKILTHGVRSIRPS</sequence>
<protein>
    <recommendedName>
        <fullName evidence="1">Outer membrane channel protein CpnT-like N-terminal domain-containing protein</fullName>
    </recommendedName>
</protein>
<organism evidence="2 3">
    <name type="scientific">Sphaerisporangium corydalis</name>
    <dbReference type="NCBI Taxonomy" id="1441875"/>
    <lineage>
        <taxon>Bacteria</taxon>
        <taxon>Bacillati</taxon>
        <taxon>Actinomycetota</taxon>
        <taxon>Actinomycetes</taxon>
        <taxon>Streptosporangiales</taxon>
        <taxon>Streptosporangiaceae</taxon>
        <taxon>Sphaerisporangium</taxon>
    </lineage>
</organism>
<keyword evidence="3" id="KW-1185">Reference proteome</keyword>
<evidence type="ECO:0000259" key="1">
    <source>
        <dbReference type="Pfam" id="PF25547"/>
    </source>
</evidence>
<dbReference type="InterPro" id="IPR057746">
    <property type="entry name" value="CpnT-like_N"/>
</dbReference>
<accession>A0ABV9E6T9</accession>
<proteinExistence type="predicted"/>
<comment type="caution">
    <text evidence="2">The sequence shown here is derived from an EMBL/GenBank/DDBJ whole genome shotgun (WGS) entry which is preliminary data.</text>
</comment>
<name>A0ABV9E6T9_9ACTN</name>
<dbReference type="Proteomes" id="UP001595891">
    <property type="component" value="Unassembled WGS sequence"/>
</dbReference>
<reference evidence="3" key="1">
    <citation type="journal article" date="2019" name="Int. J. Syst. Evol. Microbiol.">
        <title>The Global Catalogue of Microorganisms (GCM) 10K type strain sequencing project: providing services to taxonomists for standard genome sequencing and annotation.</title>
        <authorList>
            <consortium name="The Broad Institute Genomics Platform"/>
            <consortium name="The Broad Institute Genome Sequencing Center for Infectious Disease"/>
            <person name="Wu L."/>
            <person name="Ma J."/>
        </authorList>
    </citation>
    <scope>NUCLEOTIDE SEQUENCE [LARGE SCALE GENOMIC DNA]</scope>
    <source>
        <strain evidence="3">CCUG 49560</strain>
    </source>
</reference>
<dbReference type="EMBL" id="JBHSFN010000001">
    <property type="protein sequence ID" value="MFC4584704.1"/>
    <property type="molecule type" value="Genomic_DNA"/>
</dbReference>